<sequence>MHYCKAMQREMQFCTVIIRKFIRRELNQPKYHNSYGLGKKLK</sequence>
<proteinExistence type="predicted"/>
<dbReference type="AlphaFoldDB" id="A0A0W8E8G0"/>
<protein>
    <submittedName>
        <fullName evidence="1">Uncharacterized protein</fullName>
    </submittedName>
</protein>
<dbReference type="EMBL" id="LNQE01001842">
    <property type="protein sequence ID" value="KUG04739.1"/>
    <property type="molecule type" value="Genomic_DNA"/>
</dbReference>
<gene>
    <name evidence="1" type="ORF">ASZ90_017878</name>
</gene>
<comment type="caution">
    <text evidence="1">The sequence shown here is derived from an EMBL/GenBank/DDBJ whole genome shotgun (WGS) entry which is preliminary data.</text>
</comment>
<accession>A0A0W8E8G0</accession>
<organism evidence="1">
    <name type="scientific">hydrocarbon metagenome</name>
    <dbReference type="NCBI Taxonomy" id="938273"/>
    <lineage>
        <taxon>unclassified sequences</taxon>
        <taxon>metagenomes</taxon>
        <taxon>ecological metagenomes</taxon>
    </lineage>
</organism>
<name>A0A0W8E8G0_9ZZZZ</name>
<reference evidence="1" key="1">
    <citation type="journal article" date="2015" name="Proc. Natl. Acad. Sci. U.S.A.">
        <title>Networks of energetic and metabolic interactions define dynamics in microbial communities.</title>
        <authorList>
            <person name="Embree M."/>
            <person name="Liu J.K."/>
            <person name="Al-Bassam M.M."/>
            <person name="Zengler K."/>
        </authorList>
    </citation>
    <scope>NUCLEOTIDE SEQUENCE</scope>
</reference>
<evidence type="ECO:0000313" key="1">
    <source>
        <dbReference type="EMBL" id="KUG04739.1"/>
    </source>
</evidence>